<evidence type="ECO:0000313" key="16">
    <source>
        <dbReference type="Proteomes" id="UP001267426"/>
    </source>
</evidence>
<evidence type="ECO:0000256" key="13">
    <source>
        <dbReference type="SAM" id="SignalP"/>
    </source>
</evidence>
<dbReference type="CDD" id="cd02970">
    <property type="entry name" value="PRX_like2"/>
    <property type="match status" value="1"/>
</dbReference>
<organism evidence="15 16">
    <name type="scientific">Rubrivirga litoralis</name>
    <dbReference type="NCBI Taxonomy" id="3075598"/>
    <lineage>
        <taxon>Bacteria</taxon>
        <taxon>Pseudomonadati</taxon>
        <taxon>Rhodothermota</taxon>
        <taxon>Rhodothermia</taxon>
        <taxon>Rhodothermales</taxon>
        <taxon>Rubricoccaceae</taxon>
        <taxon>Rubrivirga</taxon>
    </lineage>
</organism>
<evidence type="ECO:0000256" key="5">
    <source>
        <dbReference type="ARBA" id="ARBA00023002"/>
    </source>
</evidence>
<evidence type="ECO:0000256" key="1">
    <source>
        <dbReference type="ARBA" id="ARBA00003330"/>
    </source>
</evidence>
<evidence type="ECO:0000256" key="12">
    <source>
        <dbReference type="SAM" id="MobiDB-lite"/>
    </source>
</evidence>
<comment type="function">
    <text evidence="1">Thiol-specific peroxidase that catalyzes the reduction of hydrogen peroxide and organic hydroperoxides to water and alcohols, respectively. Plays a role in cell protection against oxidative stress by detoxifying peroxides and as sensor of hydrogen peroxide-mediated signaling events.</text>
</comment>
<comment type="catalytic activity">
    <reaction evidence="11">
        <text>a hydroperoxide + [thioredoxin]-dithiol = an alcohol + [thioredoxin]-disulfide + H2O</text>
        <dbReference type="Rhea" id="RHEA:62620"/>
        <dbReference type="Rhea" id="RHEA-COMP:10698"/>
        <dbReference type="Rhea" id="RHEA-COMP:10700"/>
        <dbReference type="ChEBI" id="CHEBI:15377"/>
        <dbReference type="ChEBI" id="CHEBI:29950"/>
        <dbReference type="ChEBI" id="CHEBI:30879"/>
        <dbReference type="ChEBI" id="CHEBI:35924"/>
        <dbReference type="ChEBI" id="CHEBI:50058"/>
        <dbReference type="EC" id="1.11.1.24"/>
    </reaction>
</comment>
<dbReference type="Proteomes" id="UP001267426">
    <property type="component" value="Unassembled WGS sequence"/>
</dbReference>
<keyword evidence="6" id="KW-1015">Disulfide bond</keyword>
<feature type="compositionally biased region" description="Polar residues" evidence="12">
    <location>
        <begin position="31"/>
        <end position="47"/>
    </location>
</feature>
<dbReference type="EC" id="1.11.1.24" evidence="2"/>
<evidence type="ECO:0000256" key="10">
    <source>
        <dbReference type="ARBA" id="ARBA00042639"/>
    </source>
</evidence>
<dbReference type="InterPro" id="IPR000866">
    <property type="entry name" value="AhpC/TSA"/>
</dbReference>
<keyword evidence="16" id="KW-1185">Reference proteome</keyword>
<accession>A0ABU3BMQ4</accession>
<comment type="caution">
    <text evidence="15">The sequence shown here is derived from an EMBL/GenBank/DDBJ whole genome shotgun (WGS) entry which is preliminary data.</text>
</comment>
<dbReference type="Pfam" id="PF00578">
    <property type="entry name" value="AhpC-TSA"/>
    <property type="match status" value="1"/>
</dbReference>
<comment type="similarity">
    <text evidence="9">Belongs to the peroxiredoxin family. BCP/PrxQ subfamily.</text>
</comment>
<evidence type="ECO:0000256" key="4">
    <source>
        <dbReference type="ARBA" id="ARBA00022862"/>
    </source>
</evidence>
<reference evidence="15 16" key="1">
    <citation type="submission" date="2023-09" db="EMBL/GenBank/DDBJ databases">
        <authorList>
            <person name="Rey-Velasco X."/>
        </authorList>
    </citation>
    <scope>NUCLEOTIDE SEQUENCE [LARGE SCALE GENOMIC DNA]</scope>
    <source>
        <strain evidence="15 16">F394</strain>
    </source>
</reference>
<dbReference type="InterPro" id="IPR036249">
    <property type="entry name" value="Thioredoxin-like_sf"/>
</dbReference>
<dbReference type="PANTHER" id="PTHR42801:SF7">
    <property type="entry name" value="SLL1159 PROTEIN"/>
    <property type="match status" value="1"/>
</dbReference>
<dbReference type="Gene3D" id="3.40.30.10">
    <property type="entry name" value="Glutaredoxin"/>
    <property type="match status" value="1"/>
</dbReference>
<feature type="chain" id="PRO_5046432656" description="thioredoxin-dependent peroxiredoxin" evidence="13">
    <location>
        <begin position="17"/>
        <end position="228"/>
    </location>
</feature>
<evidence type="ECO:0000256" key="2">
    <source>
        <dbReference type="ARBA" id="ARBA00013017"/>
    </source>
</evidence>
<feature type="domain" description="Thioredoxin" evidence="14">
    <location>
        <begin position="56"/>
        <end position="228"/>
    </location>
</feature>
<gene>
    <name evidence="15" type="ORF">RM540_02280</name>
</gene>
<evidence type="ECO:0000256" key="7">
    <source>
        <dbReference type="ARBA" id="ARBA00023284"/>
    </source>
</evidence>
<name>A0ABU3BMQ4_9BACT</name>
<dbReference type="SUPFAM" id="SSF52833">
    <property type="entry name" value="Thioredoxin-like"/>
    <property type="match status" value="1"/>
</dbReference>
<evidence type="ECO:0000259" key="14">
    <source>
        <dbReference type="PROSITE" id="PS51352"/>
    </source>
</evidence>
<keyword evidence="13" id="KW-0732">Signal</keyword>
<dbReference type="PROSITE" id="PS51257">
    <property type="entry name" value="PROKAR_LIPOPROTEIN"/>
    <property type="match status" value="1"/>
</dbReference>
<evidence type="ECO:0000256" key="6">
    <source>
        <dbReference type="ARBA" id="ARBA00023157"/>
    </source>
</evidence>
<dbReference type="InterPro" id="IPR013766">
    <property type="entry name" value="Thioredoxin_domain"/>
</dbReference>
<dbReference type="EMBL" id="JAVRHT010000003">
    <property type="protein sequence ID" value="MDT0630563.1"/>
    <property type="molecule type" value="Genomic_DNA"/>
</dbReference>
<evidence type="ECO:0000256" key="9">
    <source>
        <dbReference type="ARBA" id="ARBA00038489"/>
    </source>
</evidence>
<keyword evidence="7" id="KW-0676">Redox-active center</keyword>
<dbReference type="InterPro" id="IPR050924">
    <property type="entry name" value="Peroxiredoxin_BCP/PrxQ"/>
</dbReference>
<evidence type="ECO:0000256" key="11">
    <source>
        <dbReference type="ARBA" id="ARBA00049091"/>
    </source>
</evidence>
<dbReference type="PANTHER" id="PTHR42801">
    <property type="entry name" value="THIOREDOXIN-DEPENDENT PEROXIDE REDUCTASE"/>
    <property type="match status" value="1"/>
</dbReference>
<keyword evidence="3" id="KW-0575">Peroxidase</keyword>
<dbReference type="RefSeq" id="WP_311661757.1">
    <property type="nucleotide sequence ID" value="NZ_JAVRHT010000003.1"/>
</dbReference>
<keyword evidence="5" id="KW-0560">Oxidoreductase</keyword>
<feature type="signal peptide" evidence="13">
    <location>
        <begin position="1"/>
        <end position="16"/>
    </location>
</feature>
<keyword evidence="4" id="KW-0049">Antioxidant</keyword>
<dbReference type="PROSITE" id="PS51352">
    <property type="entry name" value="THIOREDOXIN_2"/>
    <property type="match status" value="1"/>
</dbReference>
<sequence>MPRPVLVLLVAGLVVAGCSRPSAPPAEEQAVQESPTPVVPTAQSADTPETAAGRALGVGDQAPDFVLPNAMGQDVRLSELLDRGPVVLTFYRGAWCPYCNNQLRDYQDVLGEIEAAGATLVAVSPQAPDGSMTMAERNGLAFPVLSDVGNEVSRQYGLVFTVDDATRERYRAVGVDLAAVNGTDAWELPVPATYVVEPDGTIRAAFVEADYTQRASARQVLDALRRAA</sequence>
<evidence type="ECO:0000313" key="15">
    <source>
        <dbReference type="EMBL" id="MDT0630563.1"/>
    </source>
</evidence>
<evidence type="ECO:0000256" key="8">
    <source>
        <dbReference type="ARBA" id="ARBA00032824"/>
    </source>
</evidence>
<feature type="region of interest" description="Disordered" evidence="12">
    <location>
        <begin position="22"/>
        <end position="49"/>
    </location>
</feature>
<protein>
    <recommendedName>
        <fullName evidence="2">thioredoxin-dependent peroxiredoxin</fullName>
        <ecNumber evidence="2">1.11.1.24</ecNumber>
    </recommendedName>
    <alternativeName>
        <fullName evidence="8">Thioredoxin peroxidase</fullName>
    </alternativeName>
    <alternativeName>
        <fullName evidence="10">Thioredoxin-dependent peroxiredoxin Bcp</fullName>
    </alternativeName>
</protein>
<evidence type="ECO:0000256" key="3">
    <source>
        <dbReference type="ARBA" id="ARBA00022559"/>
    </source>
</evidence>
<proteinExistence type="inferred from homology"/>